<evidence type="ECO:0000313" key="10">
    <source>
        <dbReference type="EMBL" id="BBD79014.1"/>
    </source>
</evidence>
<organism evidence="10 11">
    <name type="scientific">Aerosticca soli</name>
    <dbReference type="NCBI Taxonomy" id="2010829"/>
    <lineage>
        <taxon>Bacteria</taxon>
        <taxon>Pseudomonadati</taxon>
        <taxon>Pseudomonadota</taxon>
        <taxon>Gammaproteobacteria</taxon>
        <taxon>Lysobacterales</taxon>
        <taxon>Rhodanobacteraceae</taxon>
        <taxon>Aerosticca</taxon>
    </lineage>
</organism>
<dbReference type="Gene3D" id="2.40.170.20">
    <property type="entry name" value="TonB-dependent receptor, beta-barrel domain"/>
    <property type="match status" value="2"/>
</dbReference>
<dbReference type="GO" id="GO:0030246">
    <property type="term" value="F:carbohydrate binding"/>
    <property type="evidence" value="ECO:0007669"/>
    <property type="project" value="InterPro"/>
</dbReference>
<accession>A0A2Z6E2M6</accession>
<dbReference type="InterPro" id="IPR039426">
    <property type="entry name" value="TonB-dep_rcpt-like"/>
</dbReference>
<keyword evidence="3 7" id="KW-1134">Transmembrane beta strand</keyword>
<dbReference type="OrthoDB" id="9768147at2"/>
<dbReference type="Gene3D" id="2.60.40.1120">
    <property type="entry name" value="Carboxypeptidase-like, regulatory domain"/>
    <property type="match status" value="1"/>
</dbReference>
<keyword evidence="4 7" id="KW-0812">Transmembrane</keyword>
<dbReference type="Pfam" id="PF25183">
    <property type="entry name" value="OMP_b-brl_4"/>
    <property type="match status" value="1"/>
</dbReference>
<dbReference type="SUPFAM" id="SSF56935">
    <property type="entry name" value="Porins"/>
    <property type="match status" value="1"/>
</dbReference>
<sequence>MKKFDRGVAQRLRRTALVVAVGLSLAGPGLVLAQSNVTGSIFGTVSNVSGNKVTIRNRDTGFSRTVNVDAQGRYSFDSLPVGRYEVILQNGDTVVSRRDDVNLQISGGVNVSFGSAMNATNLSAISVAANALPAIDVSTVDTRTVFSSEQLQKLPVARSVSAVALLAPGVIQGSSYSAPSFGGSAASENAYYINGYPVTNPLTSIGFSSLPFDAIDQEQVLTGGYGAEFGRSTGGVINIVTKRGTNEWKAGVYTIWAPQSLRADPKNIYFPHTGFYGPGSRTPTDGTLYLRRTDSQYWTSTVGAYASGPLIKDRLFVYVDVEQNRQDGNSIRYYTNSSAAQLNQAWSDYLYKTPRWTAKIDWNINDNNTIELTGVSDKTTYNASYYPYNYSADTHANNKTGGLYTKDGGDLYIGKYTGYVTDDLTITALYGTQKINHVSTPWNYNPACPYVSSNTQSQVPGLNYTSCQSYTGTVLIPGAHDKTYGGRFDIEYHIGDHDIRLGYDRQTAESLTGSSYPGGYGWIYGYQANPNQPIDAGHGVVGTPAEAGGYGTQGYYVYRYYSTQNAYVKTIQEAQYLEDRWQLTDRWLLSIGLRNEQFTNYNGDNKPYARQRHQLAPRLGVSWDVFGDSTLKVFANAGRYHLAMPNNVAVRAASGSLITSQYFTYTGVDPVTGAPTGLNPVRVDLNNQYVCPNSGGAVSTNIECGTAPDPRTVAAKGLKSHFQDEYILGAQYQLTPEYVFGAKGTVRKLRSAIDDTCTPALSGACFLFNPGKANSFLEEQDDGTFVERHYSNAELGFPHLKRKYVALDLFLEHPFADKWYGKIDYTYSHNYGNTEGQLASDLDTGAGGQADVSVTQDWDLPQLMVGANGSLPNDRRHQFRAFGYYQMSKEWRFGGTAMIMSGRPLSCTSFWPDPKAPVYNGSYYHYCGLPIPGSTGYVYTPRGTSGNTPWTHRYDLNVAYSPNWLDNKLTFQVDVFNVLNRQTPLYYNMRYASNRSTVNPLYRRVLNYTDPRTVRFTMRYDF</sequence>
<dbReference type="RefSeq" id="WP_126536044.1">
    <property type="nucleotide sequence ID" value="NZ_AP018560.1"/>
</dbReference>
<evidence type="ECO:0000256" key="6">
    <source>
        <dbReference type="ARBA" id="ARBA00023237"/>
    </source>
</evidence>
<dbReference type="GO" id="GO:0015344">
    <property type="term" value="F:siderophore uptake transmembrane transporter activity"/>
    <property type="evidence" value="ECO:0007669"/>
    <property type="project" value="TreeGrafter"/>
</dbReference>
<dbReference type="PANTHER" id="PTHR30069:SF46">
    <property type="entry name" value="OAR PROTEIN"/>
    <property type="match status" value="1"/>
</dbReference>
<dbReference type="GO" id="GO:0044718">
    <property type="term" value="P:siderophore transmembrane transport"/>
    <property type="evidence" value="ECO:0007669"/>
    <property type="project" value="TreeGrafter"/>
</dbReference>
<dbReference type="InterPro" id="IPR057601">
    <property type="entry name" value="Oar-like_b-barrel"/>
</dbReference>
<reference evidence="11" key="1">
    <citation type="submission" date="2018-04" db="EMBL/GenBank/DDBJ databases">
        <authorList>
            <person name="Watanabe M."/>
            <person name="Kojima H."/>
        </authorList>
    </citation>
    <scope>NUCLEOTIDE SEQUENCE [LARGE SCALE GENOMIC DNA]</scope>
    <source>
        <strain evidence="11">Dysh456</strain>
    </source>
</reference>
<dbReference type="Proteomes" id="UP000270530">
    <property type="component" value="Chromosome"/>
</dbReference>
<dbReference type="SUPFAM" id="SSF49452">
    <property type="entry name" value="Starch-binding domain-like"/>
    <property type="match status" value="1"/>
</dbReference>
<comment type="similarity">
    <text evidence="7">Belongs to the TonB-dependent receptor family.</text>
</comment>
<dbReference type="InterPro" id="IPR037066">
    <property type="entry name" value="Plug_dom_sf"/>
</dbReference>
<keyword evidence="6 7" id="KW-0998">Cell outer membrane</keyword>
<dbReference type="Gene3D" id="2.170.130.10">
    <property type="entry name" value="TonB-dependent receptor, plug domain"/>
    <property type="match status" value="1"/>
</dbReference>
<reference evidence="11" key="2">
    <citation type="submission" date="2018-06" db="EMBL/GenBank/DDBJ databases">
        <title>Genome sequence of Rhodanobacteraceae bacterium strain Dysh456.</title>
        <authorList>
            <person name="Fukui M."/>
        </authorList>
    </citation>
    <scope>NUCLEOTIDE SEQUENCE [LARGE SCALE GENOMIC DNA]</scope>
    <source>
        <strain evidence="11">Dysh456</strain>
    </source>
</reference>
<proteinExistence type="inferred from homology"/>
<evidence type="ECO:0000313" key="11">
    <source>
        <dbReference type="Proteomes" id="UP000270530"/>
    </source>
</evidence>
<dbReference type="AlphaFoldDB" id="A0A2Z6E2M6"/>
<evidence type="ECO:0000256" key="2">
    <source>
        <dbReference type="ARBA" id="ARBA00022448"/>
    </source>
</evidence>
<feature type="domain" description="TonB-dependent transporter Oar-like beta-barrel" evidence="9">
    <location>
        <begin position="603"/>
        <end position="981"/>
    </location>
</feature>
<keyword evidence="11" id="KW-1185">Reference proteome</keyword>
<dbReference type="InterPro" id="IPR036942">
    <property type="entry name" value="Beta-barrel_TonB_sf"/>
</dbReference>
<dbReference type="EMBL" id="AP018560">
    <property type="protein sequence ID" value="BBD79014.1"/>
    <property type="molecule type" value="Genomic_DNA"/>
</dbReference>
<evidence type="ECO:0000256" key="3">
    <source>
        <dbReference type="ARBA" id="ARBA00022452"/>
    </source>
</evidence>
<feature type="domain" description="TonB-dependent receptor plug" evidence="8">
    <location>
        <begin position="139"/>
        <end position="236"/>
    </location>
</feature>
<dbReference type="KEGG" id="rbd:ALSL_0342"/>
<dbReference type="GO" id="GO:0009279">
    <property type="term" value="C:cell outer membrane"/>
    <property type="evidence" value="ECO:0007669"/>
    <property type="project" value="UniProtKB-SubCell"/>
</dbReference>
<evidence type="ECO:0000256" key="4">
    <source>
        <dbReference type="ARBA" id="ARBA00022692"/>
    </source>
</evidence>
<keyword evidence="2 7" id="KW-0813">Transport</keyword>
<dbReference type="InterPro" id="IPR013784">
    <property type="entry name" value="Carb-bd-like_fold"/>
</dbReference>
<protein>
    <submittedName>
        <fullName evidence="10">Oar protein</fullName>
    </submittedName>
</protein>
<dbReference type="Pfam" id="PF07715">
    <property type="entry name" value="Plug"/>
    <property type="match status" value="1"/>
</dbReference>
<dbReference type="InterPro" id="IPR012910">
    <property type="entry name" value="Plug_dom"/>
</dbReference>
<keyword evidence="5 7" id="KW-0472">Membrane</keyword>
<dbReference type="PANTHER" id="PTHR30069">
    <property type="entry name" value="TONB-DEPENDENT OUTER MEMBRANE RECEPTOR"/>
    <property type="match status" value="1"/>
</dbReference>
<evidence type="ECO:0000256" key="7">
    <source>
        <dbReference type="PROSITE-ProRule" id="PRU01360"/>
    </source>
</evidence>
<evidence type="ECO:0000259" key="9">
    <source>
        <dbReference type="Pfam" id="PF25183"/>
    </source>
</evidence>
<gene>
    <name evidence="10" type="ORF">ALSL_0342</name>
</gene>
<name>A0A2Z6E2M6_9GAMM</name>
<evidence type="ECO:0000259" key="8">
    <source>
        <dbReference type="Pfam" id="PF07715"/>
    </source>
</evidence>
<evidence type="ECO:0000256" key="1">
    <source>
        <dbReference type="ARBA" id="ARBA00004571"/>
    </source>
</evidence>
<comment type="subcellular location">
    <subcellularLocation>
        <location evidence="1 7">Cell outer membrane</location>
        <topology evidence="1 7">Multi-pass membrane protein</topology>
    </subcellularLocation>
</comment>
<evidence type="ECO:0000256" key="5">
    <source>
        <dbReference type="ARBA" id="ARBA00023136"/>
    </source>
</evidence>
<dbReference type="PROSITE" id="PS52016">
    <property type="entry name" value="TONB_DEPENDENT_REC_3"/>
    <property type="match status" value="1"/>
</dbReference>